<keyword evidence="10" id="KW-0255">Endonuclease</keyword>
<gene>
    <name evidence="10" type="primary">APN2_2</name>
    <name evidence="10" type="ORF">QQS21_005824</name>
</gene>
<dbReference type="FunFam" id="3.60.10.10:FF:000079">
    <property type="entry name" value="DNA-(apurinic or apyrimidinic site) lyase"/>
    <property type="match status" value="1"/>
</dbReference>
<keyword evidence="11" id="KW-1185">Reference proteome</keyword>
<accession>A0AAJ0CR68</accession>
<protein>
    <submittedName>
        <fullName evidence="10">Class II abasic (AP) endonuclease</fullName>
        <ecNumber evidence="10">4.2.99.18</ecNumber>
    </submittedName>
</protein>
<dbReference type="Gene3D" id="3.60.10.10">
    <property type="entry name" value="Endonuclease/exonuclease/phosphatase"/>
    <property type="match status" value="1"/>
</dbReference>
<evidence type="ECO:0000256" key="6">
    <source>
        <dbReference type="PIRSR" id="PIRSR604808-2"/>
    </source>
</evidence>
<keyword evidence="3" id="KW-0378">Hydrolase</keyword>
<feature type="active site" description="Proton acceptor" evidence="5">
    <location>
        <position position="284"/>
    </location>
</feature>
<dbReference type="SUPFAM" id="SSF56219">
    <property type="entry name" value="DNase I-like"/>
    <property type="match status" value="1"/>
</dbReference>
<feature type="site" description="Important for catalytic activity" evidence="7">
    <location>
        <position position="258"/>
    </location>
</feature>
<feature type="region of interest" description="Disordered" evidence="8">
    <location>
        <begin position="613"/>
        <end position="653"/>
    </location>
</feature>
<evidence type="ECO:0000256" key="4">
    <source>
        <dbReference type="ARBA" id="ARBA00022842"/>
    </source>
</evidence>
<name>A0AAJ0CR68_9HYPO</name>
<feature type="binding site" evidence="6">
    <location>
        <position position="283"/>
    </location>
    <ligand>
        <name>Mg(2+)</name>
        <dbReference type="ChEBI" id="CHEBI:18420"/>
        <label>1</label>
    </ligand>
</feature>
<feature type="compositionally biased region" description="Low complexity" evidence="8">
    <location>
        <begin position="613"/>
        <end position="634"/>
    </location>
</feature>
<comment type="cofactor">
    <cofactor evidence="6">
        <name>Mg(2+)</name>
        <dbReference type="ChEBI" id="CHEBI:18420"/>
    </cofactor>
    <cofactor evidence="6">
        <name>Mn(2+)</name>
        <dbReference type="ChEBI" id="CHEBI:29035"/>
    </cofactor>
    <text evidence="6">Probably binds two magnesium or manganese ions per subunit.</text>
</comment>
<dbReference type="EC" id="4.2.99.18" evidence="10"/>
<keyword evidence="2 6" id="KW-0479">Metal-binding</keyword>
<feature type="domain" description="Endonuclease/exonuclease/phosphatase" evidence="9">
    <location>
        <begin position="7"/>
        <end position="284"/>
    </location>
</feature>
<feature type="binding site" evidence="6">
    <location>
        <position position="14"/>
    </location>
    <ligand>
        <name>Mg(2+)</name>
        <dbReference type="ChEBI" id="CHEBI:18420"/>
        <label>1</label>
    </ligand>
</feature>
<feature type="region of interest" description="Disordered" evidence="8">
    <location>
        <begin position="481"/>
        <end position="512"/>
    </location>
</feature>
<dbReference type="GO" id="GO:0046872">
    <property type="term" value="F:metal ion binding"/>
    <property type="evidence" value="ECO:0007669"/>
    <property type="project" value="UniProtKB-KW"/>
</dbReference>
<organism evidence="10 11">
    <name type="scientific">Conoideocrella luteorostrata</name>
    <dbReference type="NCBI Taxonomy" id="1105319"/>
    <lineage>
        <taxon>Eukaryota</taxon>
        <taxon>Fungi</taxon>
        <taxon>Dikarya</taxon>
        <taxon>Ascomycota</taxon>
        <taxon>Pezizomycotina</taxon>
        <taxon>Sordariomycetes</taxon>
        <taxon>Hypocreomycetidae</taxon>
        <taxon>Hypocreales</taxon>
        <taxon>Clavicipitaceae</taxon>
        <taxon>Conoideocrella</taxon>
    </lineage>
</organism>
<dbReference type="GO" id="GO:0005634">
    <property type="term" value="C:nucleus"/>
    <property type="evidence" value="ECO:0007669"/>
    <property type="project" value="TreeGrafter"/>
</dbReference>
<evidence type="ECO:0000256" key="2">
    <source>
        <dbReference type="ARBA" id="ARBA00022723"/>
    </source>
</evidence>
<feature type="site" description="Interaction with DNA substrate" evidence="7">
    <location>
        <position position="284"/>
    </location>
</feature>
<feature type="active site" description="Proton donor/acceptor" evidence="5">
    <location>
        <position position="165"/>
    </location>
</feature>
<keyword evidence="4 6" id="KW-0460">Magnesium</keyword>
<evidence type="ECO:0000256" key="5">
    <source>
        <dbReference type="PIRSR" id="PIRSR604808-1"/>
    </source>
</evidence>
<dbReference type="PANTHER" id="PTHR22748:SF4">
    <property type="entry name" value="DNA-(APURINIC OR APYRIMIDINIC SITE) ENDONUCLEASE 2"/>
    <property type="match status" value="1"/>
</dbReference>
<dbReference type="EMBL" id="JASWJB010000101">
    <property type="protein sequence ID" value="KAK2598047.1"/>
    <property type="molecule type" value="Genomic_DNA"/>
</dbReference>
<comment type="caution">
    <text evidence="10">The sequence shown here is derived from an EMBL/GenBank/DDBJ whole genome shotgun (WGS) entry which is preliminary data.</text>
</comment>
<feature type="active site" evidence="5">
    <location>
        <position position="126"/>
    </location>
</feature>
<evidence type="ECO:0000256" key="3">
    <source>
        <dbReference type="ARBA" id="ARBA00022801"/>
    </source>
</evidence>
<feature type="binding site" evidence="6">
    <location>
        <position position="167"/>
    </location>
    <ligand>
        <name>Mg(2+)</name>
        <dbReference type="ChEBI" id="CHEBI:18420"/>
        <label>1</label>
    </ligand>
</feature>
<dbReference type="GO" id="GO:0008081">
    <property type="term" value="F:phosphoric diester hydrolase activity"/>
    <property type="evidence" value="ECO:0007669"/>
    <property type="project" value="TreeGrafter"/>
</dbReference>
<evidence type="ECO:0000256" key="1">
    <source>
        <dbReference type="ARBA" id="ARBA00007092"/>
    </source>
</evidence>
<comment type="similarity">
    <text evidence="1">Belongs to the DNA repair enzymes AP/ExoA family.</text>
</comment>
<keyword evidence="10" id="KW-0540">Nuclease</keyword>
<feature type="binding site" evidence="6">
    <location>
        <position position="284"/>
    </location>
    <ligand>
        <name>Mg(2+)</name>
        <dbReference type="ChEBI" id="CHEBI:18420"/>
        <label>1</label>
    </ligand>
</feature>
<evidence type="ECO:0000259" key="9">
    <source>
        <dbReference type="Pfam" id="PF03372"/>
    </source>
</evidence>
<dbReference type="InterPro" id="IPR005135">
    <property type="entry name" value="Endo/exonuclease/phosphatase"/>
</dbReference>
<keyword evidence="10" id="KW-0456">Lyase</keyword>
<sequence>MFDLLQSDIVIMQETKIQRKDLQDDMVLVPGWDVFFSLPKYKKGYSGVAIYTRNSTCAPIRAEEGITGVLHRPRSTRSFRDLPPDQQIGGYPRPGQLSGAVEDAVLDSEGRCVILEFPAFVLLGVYSPANRDESRDEFRTSFFDALDVRVRNLAAMGKQVVLAGDLNVIRTEMDATNVLDKLHKENMTLEEWMALPTRRIFNQLLFEGAVPPQDRDEGREKPVLWDLCRSFHPDRLGMNTCWDTKRNTRPANNGSRIDYILCTDGLKDWFTSADIQEGLMGSDHCPVFATISDSVSIEGIKGFSDSISIDGVEGISDSISIEGTNDTNDTEGTKDPKGIKGRRACLLDVMNPRGVFKQGTRARGLTSKPLLPLSAKLIPEFDGRRSIREMFSKRAALALLPPPLPPQPRIGYDAHAAPVAAHSQDRLLAPTLDSSEPTSMHRRHVSEITQSTNDSDVSDILLPQPLTGYDAHAVPAAAYSQVRPPTPTLDSPSKHRRHFSEVTQSSDDTDVSETVVQPLQGTNDDAHVSGILVHPTQNTNITSAHNTEQIKSAHRVDFQKRPSESLDSAPPRQLKRARSHAAADSTVPTQRAAPGQKTLTGFFKPVASSAASSAACPAQDTPGQSSQQQTQPSQKDLAANPPTSPDRVFDPIENKESWSKLLGKRVAPRCEHGEPCISLLTKKPGVNCVLGSRASVRDSRASPPVQSVGVMSGWTGEQLDELDELMMKRCSRLLTREERKRERSKNNVILVIGYTLLRICLHVLDASLMRV</sequence>
<evidence type="ECO:0000313" key="11">
    <source>
        <dbReference type="Proteomes" id="UP001251528"/>
    </source>
</evidence>
<evidence type="ECO:0000256" key="8">
    <source>
        <dbReference type="SAM" id="MobiDB-lite"/>
    </source>
</evidence>
<reference evidence="10" key="1">
    <citation type="submission" date="2023-06" db="EMBL/GenBank/DDBJ databases">
        <title>Conoideocrella luteorostrata (Hypocreales: Clavicipitaceae), a potential biocontrol fungus for elongate hemlock scale in United States Christmas tree production areas.</title>
        <authorList>
            <person name="Barrett H."/>
            <person name="Lovett B."/>
            <person name="Macias A.M."/>
            <person name="Stajich J.E."/>
            <person name="Kasson M.T."/>
        </authorList>
    </citation>
    <scope>NUCLEOTIDE SEQUENCE</scope>
    <source>
        <strain evidence="10">ARSEF 14590</strain>
    </source>
</reference>
<feature type="compositionally biased region" description="Basic and acidic residues" evidence="8">
    <location>
        <begin position="554"/>
        <end position="564"/>
    </location>
</feature>
<dbReference type="PROSITE" id="PS51435">
    <property type="entry name" value="AP_NUCLEASE_F1_4"/>
    <property type="match status" value="1"/>
</dbReference>
<dbReference type="GO" id="GO:0008311">
    <property type="term" value="F:double-stranded DNA 3'-5' DNA exonuclease activity"/>
    <property type="evidence" value="ECO:0007669"/>
    <property type="project" value="TreeGrafter"/>
</dbReference>
<feature type="binding site" evidence="6">
    <location>
        <position position="165"/>
    </location>
    <ligand>
        <name>Mg(2+)</name>
        <dbReference type="ChEBI" id="CHEBI:18420"/>
        <label>1</label>
    </ligand>
</feature>
<keyword evidence="6" id="KW-0464">Manganese</keyword>
<evidence type="ECO:0000256" key="7">
    <source>
        <dbReference type="PIRSR" id="PIRSR604808-3"/>
    </source>
</evidence>
<dbReference type="InterPro" id="IPR036691">
    <property type="entry name" value="Endo/exonu/phosph_ase_sf"/>
</dbReference>
<proteinExistence type="inferred from homology"/>
<dbReference type="GO" id="GO:0140078">
    <property type="term" value="F:class I DNA-(apurinic or apyrimidinic site) endonuclease activity"/>
    <property type="evidence" value="ECO:0007669"/>
    <property type="project" value="UniProtKB-EC"/>
</dbReference>
<feature type="region of interest" description="Disordered" evidence="8">
    <location>
        <begin position="550"/>
        <end position="596"/>
    </location>
</feature>
<feature type="compositionally biased region" description="Polar residues" evidence="8">
    <location>
        <begin position="501"/>
        <end position="512"/>
    </location>
</feature>
<dbReference type="GO" id="GO:0006284">
    <property type="term" value="P:base-excision repair"/>
    <property type="evidence" value="ECO:0007669"/>
    <property type="project" value="TreeGrafter"/>
</dbReference>
<dbReference type="Pfam" id="PF03372">
    <property type="entry name" value="Exo_endo_phos"/>
    <property type="match status" value="1"/>
</dbReference>
<dbReference type="InterPro" id="IPR004808">
    <property type="entry name" value="AP_endonuc_1"/>
</dbReference>
<dbReference type="AlphaFoldDB" id="A0AAJ0CR68"/>
<dbReference type="PANTHER" id="PTHR22748">
    <property type="entry name" value="AP ENDONUCLEASE"/>
    <property type="match status" value="1"/>
</dbReference>
<dbReference type="Proteomes" id="UP001251528">
    <property type="component" value="Unassembled WGS sequence"/>
</dbReference>
<feature type="site" description="Transition state stabilizer" evidence="7">
    <location>
        <position position="167"/>
    </location>
</feature>
<evidence type="ECO:0000313" key="10">
    <source>
        <dbReference type="EMBL" id="KAK2598047.1"/>
    </source>
</evidence>